<organism evidence="2 3">
    <name type="scientific">Actinocatenispora sera</name>
    <dbReference type="NCBI Taxonomy" id="390989"/>
    <lineage>
        <taxon>Bacteria</taxon>
        <taxon>Bacillati</taxon>
        <taxon>Actinomycetota</taxon>
        <taxon>Actinomycetes</taxon>
        <taxon>Micromonosporales</taxon>
        <taxon>Micromonosporaceae</taxon>
        <taxon>Actinocatenispora</taxon>
    </lineage>
</organism>
<sequence length="186" mass="19787">MATAAHGQPHSVSTTRRGAVQAVSAATAGRYVLAGLRLGMAWIFLWAFVDKLFGLGYGTPSNGAWVNGGSPTKGFLSSSATGPFAGFYRDIAGAGWADWLFMLGLAGIGLVLLTGIGMRIGTIAGAVLMMMMWSVVLPPADNLFLDDHVIFAGLLVVFLLLRSGDTLGLGRWWSNTALVRRMPWLR</sequence>
<feature type="transmembrane region" description="Helical" evidence="1">
    <location>
        <begin position="31"/>
        <end position="49"/>
    </location>
</feature>
<accession>A0A810L2M8</accession>
<name>A0A810L2M8_9ACTN</name>
<dbReference type="AlphaFoldDB" id="A0A810L2M8"/>
<proteinExistence type="predicted"/>
<keyword evidence="3" id="KW-1185">Reference proteome</keyword>
<dbReference type="RefSeq" id="WP_084132826.1">
    <property type="nucleotide sequence ID" value="NZ_AP023354.1"/>
</dbReference>
<keyword evidence="1" id="KW-0812">Transmembrane</keyword>
<feature type="transmembrane region" description="Helical" evidence="1">
    <location>
        <begin position="120"/>
        <end position="137"/>
    </location>
</feature>
<keyword evidence="1" id="KW-0472">Membrane</keyword>
<dbReference type="EMBL" id="AP023354">
    <property type="protein sequence ID" value="BCJ28686.1"/>
    <property type="molecule type" value="Genomic_DNA"/>
</dbReference>
<feature type="transmembrane region" description="Helical" evidence="1">
    <location>
        <begin position="143"/>
        <end position="161"/>
    </location>
</feature>
<feature type="transmembrane region" description="Helical" evidence="1">
    <location>
        <begin position="96"/>
        <end position="113"/>
    </location>
</feature>
<dbReference type="Proteomes" id="UP000680750">
    <property type="component" value="Chromosome"/>
</dbReference>
<dbReference type="KEGG" id="aser:Asera_27940"/>
<reference evidence="2" key="1">
    <citation type="submission" date="2020-08" db="EMBL/GenBank/DDBJ databases">
        <title>Whole genome shotgun sequence of Actinocatenispora sera NBRC 101916.</title>
        <authorList>
            <person name="Komaki H."/>
            <person name="Tamura T."/>
        </authorList>
    </citation>
    <scope>NUCLEOTIDE SEQUENCE</scope>
    <source>
        <strain evidence="2">NBRC 101916</strain>
    </source>
</reference>
<evidence type="ECO:0000313" key="2">
    <source>
        <dbReference type="EMBL" id="BCJ28686.1"/>
    </source>
</evidence>
<evidence type="ECO:0000256" key="1">
    <source>
        <dbReference type="SAM" id="Phobius"/>
    </source>
</evidence>
<evidence type="ECO:0000313" key="3">
    <source>
        <dbReference type="Proteomes" id="UP000680750"/>
    </source>
</evidence>
<keyword evidence="1" id="KW-1133">Transmembrane helix</keyword>
<protein>
    <submittedName>
        <fullName evidence="2">Membrane protein</fullName>
    </submittedName>
</protein>
<gene>
    <name evidence="2" type="ORF">Asera_27940</name>
</gene>